<sequence>MAEYKIIFPNLNKPEPNRFFIKDYADLPDFIIFLICVIFDDFLVHCTSITVVRYYIFF</sequence>
<organism evidence="2">
    <name type="scientific">hydrothermal vent metagenome</name>
    <dbReference type="NCBI Taxonomy" id="652676"/>
    <lineage>
        <taxon>unclassified sequences</taxon>
        <taxon>metagenomes</taxon>
        <taxon>ecological metagenomes</taxon>
    </lineage>
</organism>
<gene>
    <name evidence="2" type="ORF">MNBD_CHLOROFLEXI01-2791</name>
</gene>
<feature type="transmembrane region" description="Helical" evidence="1">
    <location>
        <begin position="30"/>
        <end position="56"/>
    </location>
</feature>
<evidence type="ECO:0000313" key="2">
    <source>
        <dbReference type="EMBL" id="VAW42746.1"/>
    </source>
</evidence>
<keyword evidence="1" id="KW-1133">Transmembrane helix</keyword>
<keyword evidence="1" id="KW-0472">Membrane</keyword>
<accession>A0A3B0WDV2</accession>
<proteinExistence type="predicted"/>
<dbReference type="AlphaFoldDB" id="A0A3B0WDV2"/>
<dbReference type="EMBL" id="UOEU01000948">
    <property type="protein sequence ID" value="VAW42746.1"/>
    <property type="molecule type" value="Genomic_DNA"/>
</dbReference>
<evidence type="ECO:0000256" key="1">
    <source>
        <dbReference type="SAM" id="Phobius"/>
    </source>
</evidence>
<reference evidence="2" key="1">
    <citation type="submission" date="2018-06" db="EMBL/GenBank/DDBJ databases">
        <authorList>
            <person name="Zhirakovskaya E."/>
        </authorList>
    </citation>
    <scope>NUCLEOTIDE SEQUENCE</scope>
</reference>
<name>A0A3B0WDV2_9ZZZZ</name>
<keyword evidence="1" id="KW-0812">Transmembrane</keyword>
<protein>
    <submittedName>
        <fullName evidence="2">Uncharacterized protein</fullName>
    </submittedName>
</protein>